<dbReference type="PANTHER" id="PTHR36106">
    <property type="entry name" value="ANAEROBIC C4-DICARBOXYLATE TRANSPORTER DCUB"/>
    <property type="match status" value="1"/>
</dbReference>
<feature type="transmembrane region" description="Helical" evidence="9">
    <location>
        <begin position="6"/>
        <end position="38"/>
    </location>
</feature>
<evidence type="ECO:0000256" key="3">
    <source>
        <dbReference type="ARBA" id="ARBA00022448"/>
    </source>
</evidence>
<reference evidence="10 11" key="1">
    <citation type="submission" date="2006-10" db="EMBL/GenBank/DDBJ databases">
        <title>Complete sequence of Syntrophobacter fumaroxidans MPOB.</title>
        <authorList>
            <consortium name="US DOE Joint Genome Institute"/>
            <person name="Copeland A."/>
            <person name="Lucas S."/>
            <person name="Lapidus A."/>
            <person name="Barry K."/>
            <person name="Detter J.C."/>
            <person name="Glavina del Rio T."/>
            <person name="Hammon N."/>
            <person name="Israni S."/>
            <person name="Pitluck S."/>
            <person name="Goltsman E.G."/>
            <person name="Martinez M."/>
            <person name="Schmutz J."/>
            <person name="Larimer F."/>
            <person name="Land M."/>
            <person name="Hauser L."/>
            <person name="Kyrpides N."/>
            <person name="Kim E."/>
            <person name="Boone D.R."/>
            <person name="Brockman F."/>
            <person name="Culley D."/>
            <person name="Ferry J."/>
            <person name="Gunsalus R."/>
            <person name="McInerney M.J."/>
            <person name="Morrison M."/>
            <person name="Plugge C."/>
            <person name="Rohlin L."/>
            <person name="Scholten J."/>
            <person name="Sieber J."/>
            <person name="Stams A.J.M."/>
            <person name="Worm P."/>
            <person name="Henstra A.M."/>
            <person name="Richardson P."/>
        </authorList>
    </citation>
    <scope>NUCLEOTIDE SEQUENCE [LARGE SCALE GENOMIC DNA]</scope>
    <source>
        <strain evidence="11">DSM 10017 / MPOB</strain>
    </source>
</reference>
<feature type="transmembrane region" description="Helical" evidence="9">
    <location>
        <begin position="88"/>
        <end position="112"/>
    </location>
</feature>
<dbReference type="FunCoup" id="A0LQF8">
    <property type="interactions" value="87"/>
</dbReference>
<evidence type="ECO:0000256" key="7">
    <source>
        <dbReference type="ARBA" id="ARBA00022989"/>
    </source>
</evidence>
<sequence length="440" mass="47435">MFWVEFAVLLLAIYIGIRVGGIGLGLIGGTGVTVFTFAFGMKPGSPPIDVMLIILAVVAASSTLHAAGGLTYMVQLAEKLLRKHPNNIVFLAPFCTYFLTMAVGTGHAVYMLQPIIADVAYKTGIRPERPMAVSSIASQMGITASPIAAAVTSFLAMALKVGHNITLVNILSVTIPATAIGIFVAALWSLRRGKDLDKDPEFQERMKDPDFRAQLEEGATLLDESISLKAKLSVLLFFAGVIAIVLVAMFKLAPVIDNKPVSMTIIVQIVMLTTGAVIMLYSRVKAAEIAASSVFRAGMVAVIAIMGIAWMSETFIETNKKVLVDTMQSMVSHYSWLFAVAMFAVSAFVKSQAATLLIMVPIGFALSIPINLLIGMIPACYAYFFFCFYPTDLSAIYFDRTGTTHIGKYLLNHSFMIPGWIGVVTATLVGYLIGAFLLRV</sequence>
<evidence type="ECO:0000256" key="8">
    <source>
        <dbReference type="ARBA" id="ARBA00023136"/>
    </source>
</evidence>
<proteinExistence type="inferred from homology"/>
<dbReference type="Pfam" id="PF03605">
    <property type="entry name" value="DcuA_DcuB"/>
    <property type="match status" value="1"/>
</dbReference>
<feature type="transmembrane region" description="Helical" evidence="9">
    <location>
        <begin position="262"/>
        <end position="281"/>
    </location>
</feature>
<feature type="transmembrane region" description="Helical" evidence="9">
    <location>
        <begin position="234"/>
        <end position="256"/>
    </location>
</feature>
<dbReference type="PANTHER" id="PTHR36106:SF3">
    <property type="entry name" value="ANAEROBIC C4-DICARBOXYLATE TRANSPORTER DCUB"/>
    <property type="match status" value="1"/>
</dbReference>
<dbReference type="GO" id="GO:0015556">
    <property type="term" value="F:C4-dicarboxylate transmembrane transporter activity"/>
    <property type="evidence" value="ECO:0007669"/>
    <property type="project" value="InterPro"/>
</dbReference>
<name>A0LQF8_SYNFM</name>
<dbReference type="Proteomes" id="UP000001784">
    <property type="component" value="Chromosome"/>
</dbReference>
<keyword evidence="11" id="KW-1185">Reference proteome</keyword>
<protein>
    <submittedName>
        <fullName evidence="10">Anaerobic c4-dicarboxylate antiporter, Dcu family</fullName>
    </submittedName>
</protein>
<dbReference type="EMBL" id="CP000478">
    <property type="protein sequence ID" value="ABK19660.1"/>
    <property type="molecule type" value="Genomic_DNA"/>
</dbReference>
<dbReference type="InterPro" id="IPR004668">
    <property type="entry name" value="Anaer_Dcu_memb_transpt"/>
</dbReference>
<dbReference type="HOGENOM" id="CLU_036056_1_1_7"/>
<dbReference type="GO" id="GO:0005886">
    <property type="term" value="C:plasma membrane"/>
    <property type="evidence" value="ECO:0007669"/>
    <property type="project" value="UniProtKB-SubCell"/>
</dbReference>
<evidence type="ECO:0000256" key="5">
    <source>
        <dbReference type="ARBA" id="ARBA00022519"/>
    </source>
</evidence>
<evidence type="ECO:0000256" key="9">
    <source>
        <dbReference type="SAM" id="Phobius"/>
    </source>
</evidence>
<keyword evidence="6 9" id="KW-0812">Transmembrane</keyword>
<dbReference type="KEGG" id="sfu:Sfum_3993"/>
<dbReference type="NCBIfam" id="NF009136">
    <property type="entry name" value="PRK12489.1"/>
    <property type="match status" value="1"/>
</dbReference>
<feature type="transmembrane region" description="Helical" evidence="9">
    <location>
        <begin position="417"/>
        <end position="438"/>
    </location>
</feature>
<evidence type="ECO:0000313" key="11">
    <source>
        <dbReference type="Proteomes" id="UP000001784"/>
    </source>
</evidence>
<keyword evidence="8 9" id="KW-0472">Membrane</keyword>
<keyword evidence="5" id="KW-0997">Cell inner membrane</keyword>
<evidence type="ECO:0000313" key="10">
    <source>
        <dbReference type="EMBL" id="ABK19660.1"/>
    </source>
</evidence>
<keyword evidence="4" id="KW-1003">Cell membrane</keyword>
<comment type="similarity">
    <text evidence="2">Belongs to the DcuA/DcuB transporter (TC 2.A.13.1) family.</text>
</comment>
<evidence type="ECO:0000256" key="4">
    <source>
        <dbReference type="ARBA" id="ARBA00022475"/>
    </source>
</evidence>
<dbReference type="eggNOG" id="COG2704">
    <property type="taxonomic scope" value="Bacteria"/>
</dbReference>
<feature type="transmembrane region" description="Helical" evidence="9">
    <location>
        <begin position="133"/>
        <end position="159"/>
    </location>
</feature>
<evidence type="ECO:0000256" key="1">
    <source>
        <dbReference type="ARBA" id="ARBA00004429"/>
    </source>
</evidence>
<dbReference type="NCBIfam" id="TIGR00770">
    <property type="entry name" value="Dcu"/>
    <property type="match status" value="1"/>
</dbReference>
<evidence type="ECO:0000256" key="2">
    <source>
        <dbReference type="ARBA" id="ARBA00006413"/>
    </source>
</evidence>
<feature type="transmembrane region" description="Helical" evidence="9">
    <location>
        <begin position="356"/>
        <end position="384"/>
    </location>
</feature>
<dbReference type="OrthoDB" id="9770910at2"/>
<organism evidence="10 11">
    <name type="scientific">Syntrophobacter fumaroxidans (strain DSM 10017 / MPOB)</name>
    <dbReference type="NCBI Taxonomy" id="335543"/>
    <lineage>
        <taxon>Bacteria</taxon>
        <taxon>Pseudomonadati</taxon>
        <taxon>Thermodesulfobacteriota</taxon>
        <taxon>Syntrophobacteria</taxon>
        <taxon>Syntrophobacterales</taxon>
        <taxon>Syntrophobacteraceae</taxon>
        <taxon>Syntrophobacter</taxon>
    </lineage>
</organism>
<dbReference type="NCBIfam" id="NF006927">
    <property type="entry name" value="PRK09412.1"/>
    <property type="match status" value="1"/>
</dbReference>
<dbReference type="AlphaFoldDB" id="A0LQF8"/>
<dbReference type="InParanoid" id="A0LQF8"/>
<feature type="transmembrane region" description="Helical" evidence="9">
    <location>
        <begin position="293"/>
        <end position="311"/>
    </location>
</feature>
<comment type="subcellular location">
    <subcellularLocation>
        <location evidence="1">Cell inner membrane</location>
        <topology evidence="1">Multi-pass membrane protein</topology>
    </subcellularLocation>
</comment>
<feature type="transmembrane region" description="Helical" evidence="9">
    <location>
        <begin position="331"/>
        <end position="349"/>
    </location>
</feature>
<dbReference type="PIRSF" id="PIRSF004539">
    <property type="entry name" value="C4-dicrbxl_trns"/>
    <property type="match status" value="1"/>
</dbReference>
<keyword evidence="3" id="KW-0813">Transport</keyword>
<keyword evidence="7 9" id="KW-1133">Transmembrane helix</keyword>
<feature type="transmembrane region" description="Helical" evidence="9">
    <location>
        <begin position="165"/>
        <end position="188"/>
    </location>
</feature>
<dbReference type="RefSeq" id="WP_011700775.1">
    <property type="nucleotide sequence ID" value="NC_008554.1"/>
</dbReference>
<dbReference type="STRING" id="335543.Sfum_3993"/>
<feature type="transmembrane region" description="Helical" evidence="9">
    <location>
        <begin position="50"/>
        <end position="68"/>
    </location>
</feature>
<accession>A0LQF8</accession>
<gene>
    <name evidence="10" type="ordered locus">Sfum_3993</name>
</gene>
<evidence type="ECO:0000256" key="6">
    <source>
        <dbReference type="ARBA" id="ARBA00022692"/>
    </source>
</evidence>